<dbReference type="Proteomes" id="UP000192477">
    <property type="component" value="Unassembled WGS sequence"/>
</dbReference>
<keyword evidence="1" id="KW-0812">Transmembrane</keyword>
<feature type="transmembrane region" description="Helical" evidence="1">
    <location>
        <begin position="161"/>
        <end position="180"/>
    </location>
</feature>
<protein>
    <submittedName>
        <fullName evidence="2">Uncharacterized protein</fullName>
    </submittedName>
</protein>
<gene>
    <name evidence="2" type="ORF">BH747_04725</name>
</gene>
<feature type="transmembrane region" description="Helical" evidence="1">
    <location>
        <begin position="186"/>
        <end position="205"/>
    </location>
</feature>
<keyword evidence="1" id="KW-1133">Transmembrane helix</keyword>
<accession>A0A1V8YV74</accession>
<dbReference type="OrthoDB" id="2197580at2"/>
<proteinExistence type="predicted"/>
<evidence type="ECO:0000313" key="2">
    <source>
        <dbReference type="EMBL" id="OQO70710.1"/>
    </source>
</evidence>
<name>A0A1V8YV74_9ENTE</name>
<organism evidence="2 3">
    <name type="scientific">Enterococcus villorum</name>
    <dbReference type="NCBI Taxonomy" id="112904"/>
    <lineage>
        <taxon>Bacteria</taxon>
        <taxon>Bacillati</taxon>
        <taxon>Bacillota</taxon>
        <taxon>Bacilli</taxon>
        <taxon>Lactobacillales</taxon>
        <taxon>Enterococcaceae</taxon>
        <taxon>Enterococcus</taxon>
    </lineage>
</organism>
<feature type="transmembrane region" description="Helical" evidence="1">
    <location>
        <begin position="126"/>
        <end position="149"/>
    </location>
</feature>
<dbReference type="RefSeq" id="WP_081183013.1">
    <property type="nucleotide sequence ID" value="NZ_MJEA01000003.1"/>
</dbReference>
<feature type="transmembrane region" description="Helical" evidence="1">
    <location>
        <begin position="52"/>
        <end position="69"/>
    </location>
</feature>
<reference evidence="2 3" key="1">
    <citation type="journal article" date="2017" name="BMC Microbiol.">
        <title>Comparative genomics of Enterococcus spp. isolated from bovine feces.</title>
        <authorList>
            <person name="Beukers A.G."/>
            <person name="Zaheer R."/>
            <person name="Goji N."/>
            <person name="Amoako K.K."/>
            <person name="Chaves A.V."/>
            <person name="Ward M.P."/>
            <person name="McAllister T.A."/>
        </authorList>
    </citation>
    <scope>NUCLEOTIDE SEQUENCE [LARGE SCALE GENOMIC DNA]</scope>
    <source>
        <strain evidence="2 3">F1129D 143</strain>
    </source>
</reference>
<dbReference type="AlphaFoldDB" id="A0A1V8YV74"/>
<dbReference type="STRING" id="112904.BH747_04725"/>
<evidence type="ECO:0000256" key="1">
    <source>
        <dbReference type="SAM" id="Phobius"/>
    </source>
</evidence>
<dbReference type="EMBL" id="MJEA01000003">
    <property type="protein sequence ID" value="OQO70710.1"/>
    <property type="molecule type" value="Genomic_DNA"/>
</dbReference>
<comment type="caution">
    <text evidence="2">The sequence shown here is derived from an EMBL/GenBank/DDBJ whole genome shotgun (WGS) entry which is preliminary data.</text>
</comment>
<sequence length="206" mass="23395">MLPLNSKTCTKFSMIFLICSLLLVMIMMVSWFKDFHGFVLLLHFPEVSMAVVYYPCCLLSGLSLIFSIGTHSKMLKRITAFVHFSSVYVVALFWISLFTPLLILLSIFLLLPIWLLKTNINNQKGVAIVCLGIPMLLSINFFIRLNYALITSIGGWDITRFTILLNISGLVGLILTANLNKGRAKWILLGLNYFFAAYFHAIIFLR</sequence>
<feature type="transmembrane region" description="Helical" evidence="1">
    <location>
        <begin position="12"/>
        <end position="32"/>
    </location>
</feature>
<feature type="transmembrane region" description="Helical" evidence="1">
    <location>
        <begin position="81"/>
        <end position="114"/>
    </location>
</feature>
<keyword evidence="1" id="KW-0472">Membrane</keyword>
<evidence type="ECO:0000313" key="3">
    <source>
        <dbReference type="Proteomes" id="UP000192477"/>
    </source>
</evidence>